<dbReference type="GO" id="GO:0003779">
    <property type="term" value="F:actin binding"/>
    <property type="evidence" value="ECO:0007669"/>
    <property type="project" value="InterPro"/>
</dbReference>
<keyword evidence="2" id="KW-1185">Reference proteome</keyword>
<evidence type="ECO:0000313" key="2">
    <source>
        <dbReference type="Proteomes" id="UP001177003"/>
    </source>
</evidence>
<gene>
    <name evidence="1" type="ORF">LSALG_LOCUS39376</name>
</gene>
<dbReference type="SUPFAM" id="SSF55770">
    <property type="entry name" value="Profilin (actin-binding protein)"/>
    <property type="match status" value="1"/>
</dbReference>
<protein>
    <recommendedName>
        <fullName evidence="3">Profilin</fullName>
    </recommendedName>
</protein>
<evidence type="ECO:0008006" key="3">
    <source>
        <dbReference type="Google" id="ProtNLM"/>
    </source>
</evidence>
<dbReference type="Proteomes" id="UP001177003">
    <property type="component" value="Chromosome 9"/>
</dbReference>
<dbReference type="PANTHER" id="PTHR36780">
    <property type="entry name" value="OS05G0241400 PROTEIN"/>
    <property type="match status" value="1"/>
</dbReference>
<organism evidence="1 2">
    <name type="scientific">Lactuca saligna</name>
    <name type="common">Willowleaf lettuce</name>
    <dbReference type="NCBI Taxonomy" id="75948"/>
    <lineage>
        <taxon>Eukaryota</taxon>
        <taxon>Viridiplantae</taxon>
        <taxon>Streptophyta</taxon>
        <taxon>Embryophyta</taxon>
        <taxon>Tracheophyta</taxon>
        <taxon>Spermatophyta</taxon>
        <taxon>Magnoliopsida</taxon>
        <taxon>eudicotyledons</taxon>
        <taxon>Gunneridae</taxon>
        <taxon>Pentapetalae</taxon>
        <taxon>asterids</taxon>
        <taxon>campanulids</taxon>
        <taxon>Asterales</taxon>
        <taxon>Asteraceae</taxon>
        <taxon>Cichorioideae</taxon>
        <taxon>Cichorieae</taxon>
        <taxon>Lactucinae</taxon>
        <taxon>Lactuca</taxon>
    </lineage>
</organism>
<dbReference type="PANTHER" id="PTHR36780:SF1">
    <property type="entry name" value="PROFILIN"/>
    <property type="match status" value="1"/>
</dbReference>
<dbReference type="EMBL" id="OX465085">
    <property type="protein sequence ID" value="CAI9300765.1"/>
    <property type="molecule type" value="Genomic_DNA"/>
</dbReference>
<proteinExistence type="predicted"/>
<dbReference type="AlphaFoldDB" id="A0AA35ZXL6"/>
<sequence>MLTGYNLVKLDLYFRSYFSQTLQEIESQKPKLKKLSRSLQDIESACIAGGFVYRNLLLQSNGLCVVLLLVGFCNQQAIMDWGFVNRNWEKWACNNVGFDGEPLKAALLINYDPTGPSRLLSTIAEEEGIEADPIEVGELVNFIKRGNYQSESFFIESNQYVVTSIHESWFCGRCMNTSKPAGEGAIVYKTPSFLFVALYEGSIGAASRAMAAVDRFACQLERRNL</sequence>
<dbReference type="Pfam" id="PF00235">
    <property type="entry name" value="Profilin"/>
    <property type="match status" value="1"/>
</dbReference>
<evidence type="ECO:0000313" key="1">
    <source>
        <dbReference type="EMBL" id="CAI9300765.1"/>
    </source>
</evidence>
<dbReference type="Gene3D" id="3.30.450.30">
    <property type="entry name" value="Dynein light chain 2a, cytoplasmic"/>
    <property type="match status" value="1"/>
</dbReference>
<dbReference type="InterPro" id="IPR048278">
    <property type="entry name" value="PFN"/>
</dbReference>
<name>A0AA35ZXL6_LACSI</name>
<accession>A0AA35ZXL6</accession>
<dbReference type="InterPro" id="IPR036140">
    <property type="entry name" value="PFN_sf"/>
</dbReference>
<reference evidence="1" key="1">
    <citation type="submission" date="2023-04" db="EMBL/GenBank/DDBJ databases">
        <authorList>
            <person name="Vijverberg K."/>
            <person name="Xiong W."/>
            <person name="Schranz E."/>
        </authorList>
    </citation>
    <scope>NUCLEOTIDE SEQUENCE</scope>
</reference>